<feature type="compositionally biased region" description="Basic and acidic residues" evidence="4">
    <location>
        <begin position="101"/>
        <end position="118"/>
    </location>
</feature>
<name>A0ABU9VIJ9_9BACI</name>
<keyword evidence="7" id="KW-1185">Reference proteome</keyword>
<comment type="similarity">
    <text evidence="2">Belongs to the CPA3 antiporters (TC 2.A.63) subunit G family.</text>
</comment>
<accession>A0ABU9VIJ9</accession>
<feature type="transmembrane region" description="Helical" evidence="5">
    <location>
        <begin position="38"/>
        <end position="59"/>
    </location>
</feature>
<evidence type="ECO:0000256" key="2">
    <source>
        <dbReference type="ARBA" id="ARBA00008404"/>
    </source>
</evidence>
<sequence length="118" mass="13115">MSAIEWIISIILLLGALLCLLAAFGINRLPDVYSRLHAAGKSSTLGTASLLLATFLYFLFVQEQFVGKIMLTIIFIFITSPMAALMIARSAHRVGVPFSDKNGRDDLRETYKKDEHPK</sequence>
<reference evidence="6 7" key="1">
    <citation type="submission" date="2024-03" db="EMBL/GenBank/DDBJ databases">
        <title>Bacilli Hybrid Assemblies.</title>
        <authorList>
            <person name="Kovac J."/>
        </authorList>
    </citation>
    <scope>NUCLEOTIDE SEQUENCE [LARGE SCALE GENOMIC DNA]</scope>
    <source>
        <strain evidence="6 7">FSL R7-0666</strain>
    </source>
</reference>
<proteinExistence type="inferred from homology"/>
<keyword evidence="5" id="KW-0472">Membrane</keyword>
<feature type="transmembrane region" description="Helical" evidence="5">
    <location>
        <begin position="6"/>
        <end position="26"/>
    </location>
</feature>
<protein>
    <submittedName>
        <fullName evidence="6">Monovalent cation/H(+) antiporter subunit G</fullName>
    </submittedName>
</protein>
<dbReference type="PANTHER" id="PTHR34703:SF1">
    <property type="entry name" value="ANTIPORTER SUBUNIT MNHG2-RELATED"/>
    <property type="match status" value="1"/>
</dbReference>
<comment type="subcellular location">
    <subcellularLocation>
        <location evidence="1">Membrane</location>
        <topology evidence="1">Multi-pass membrane protein</topology>
    </subcellularLocation>
</comment>
<dbReference type="InterPro" id="IPR005133">
    <property type="entry name" value="PhaG_MnhG_YufB"/>
</dbReference>
<keyword evidence="3" id="KW-0050">Antiport</keyword>
<evidence type="ECO:0000256" key="5">
    <source>
        <dbReference type="SAM" id="Phobius"/>
    </source>
</evidence>
<dbReference type="Proteomes" id="UP001418796">
    <property type="component" value="Unassembled WGS sequence"/>
</dbReference>
<evidence type="ECO:0000256" key="3">
    <source>
        <dbReference type="ARBA" id="ARBA00022449"/>
    </source>
</evidence>
<dbReference type="NCBIfam" id="NF009314">
    <property type="entry name" value="PRK12674.1-2"/>
    <property type="match status" value="1"/>
</dbReference>
<dbReference type="EMBL" id="JBCITK010000001">
    <property type="protein sequence ID" value="MEN0643053.1"/>
    <property type="molecule type" value="Genomic_DNA"/>
</dbReference>
<feature type="region of interest" description="Disordered" evidence="4">
    <location>
        <begin position="96"/>
        <end position="118"/>
    </location>
</feature>
<dbReference type="Pfam" id="PF03334">
    <property type="entry name" value="PhaG_MnhG_YufB"/>
    <property type="match status" value="1"/>
</dbReference>
<evidence type="ECO:0000256" key="1">
    <source>
        <dbReference type="ARBA" id="ARBA00004141"/>
    </source>
</evidence>
<keyword evidence="5" id="KW-0812">Transmembrane</keyword>
<dbReference type="NCBIfam" id="TIGR01300">
    <property type="entry name" value="CPA3_mnhG_phaG"/>
    <property type="match status" value="1"/>
</dbReference>
<gene>
    <name evidence="6" type="primary">mnhG</name>
    <name evidence="6" type="ORF">MKY91_07830</name>
</gene>
<evidence type="ECO:0000256" key="4">
    <source>
        <dbReference type="SAM" id="MobiDB-lite"/>
    </source>
</evidence>
<keyword evidence="3" id="KW-0813">Transport</keyword>
<evidence type="ECO:0000313" key="6">
    <source>
        <dbReference type="EMBL" id="MEN0643053.1"/>
    </source>
</evidence>
<evidence type="ECO:0000313" key="7">
    <source>
        <dbReference type="Proteomes" id="UP001418796"/>
    </source>
</evidence>
<keyword evidence="5" id="KW-1133">Transmembrane helix</keyword>
<dbReference type="PANTHER" id="PTHR34703">
    <property type="entry name" value="ANTIPORTER SUBUNIT MNHG2-RELATED"/>
    <property type="match status" value="1"/>
</dbReference>
<feature type="transmembrane region" description="Helical" evidence="5">
    <location>
        <begin position="65"/>
        <end position="88"/>
    </location>
</feature>
<comment type="caution">
    <text evidence="6">The sequence shown here is derived from an EMBL/GenBank/DDBJ whole genome shotgun (WGS) entry which is preliminary data.</text>
</comment>
<dbReference type="RefSeq" id="WP_343130060.1">
    <property type="nucleotide sequence ID" value="NZ_JBCITK010000001.1"/>
</dbReference>
<organism evidence="6 7">
    <name type="scientific">Alkalicoccobacillus gibsonii</name>
    <dbReference type="NCBI Taxonomy" id="79881"/>
    <lineage>
        <taxon>Bacteria</taxon>
        <taxon>Bacillati</taxon>
        <taxon>Bacillota</taxon>
        <taxon>Bacilli</taxon>
        <taxon>Bacillales</taxon>
        <taxon>Bacillaceae</taxon>
        <taxon>Alkalicoccobacillus</taxon>
    </lineage>
</organism>